<dbReference type="Proteomes" id="UP000318416">
    <property type="component" value="Unassembled WGS sequence"/>
</dbReference>
<dbReference type="EMBL" id="VIVR01000001">
    <property type="protein sequence ID" value="TWE16733.1"/>
    <property type="molecule type" value="Genomic_DNA"/>
</dbReference>
<dbReference type="GO" id="GO:0016705">
    <property type="term" value="F:oxidoreductase activity, acting on paired donors, with incorporation or reduction of molecular oxygen"/>
    <property type="evidence" value="ECO:0007669"/>
    <property type="project" value="InterPro"/>
</dbReference>
<dbReference type="InterPro" id="IPR001128">
    <property type="entry name" value="Cyt_P450"/>
</dbReference>
<dbReference type="OrthoDB" id="5500002at2"/>
<dbReference type="PANTHER" id="PTHR46696:SF1">
    <property type="entry name" value="CYTOCHROME P450 YJIB-RELATED"/>
    <property type="match status" value="1"/>
</dbReference>
<dbReference type="SUPFAM" id="SSF48264">
    <property type="entry name" value="Cytochrome P450"/>
    <property type="match status" value="1"/>
</dbReference>
<evidence type="ECO:0000256" key="2">
    <source>
        <dbReference type="ARBA" id="ARBA00022617"/>
    </source>
</evidence>
<dbReference type="RefSeq" id="WP_145789102.1">
    <property type="nucleotide sequence ID" value="NZ_BAAABR010000079.1"/>
</dbReference>
<evidence type="ECO:0000313" key="8">
    <source>
        <dbReference type="EMBL" id="TWE16733.1"/>
    </source>
</evidence>
<proteinExistence type="inferred from homology"/>
<dbReference type="GO" id="GO:0005506">
    <property type="term" value="F:iron ion binding"/>
    <property type="evidence" value="ECO:0007669"/>
    <property type="project" value="InterPro"/>
</dbReference>
<comment type="caution">
    <text evidence="8">The sequence shown here is derived from an EMBL/GenBank/DDBJ whole genome shotgun (WGS) entry which is preliminary data.</text>
</comment>
<protein>
    <submittedName>
        <fullName evidence="8">Cytochrome P450</fullName>
    </submittedName>
</protein>
<evidence type="ECO:0000313" key="9">
    <source>
        <dbReference type="Proteomes" id="UP000318416"/>
    </source>
</evidence>
<evidence type="ECO:0000256" key="4">
    <source>
        <dbReference type="ARBA" id="ARBA00023002"/>
    </source>
</evidence>
<gene>
    <name evidence="8" type="ORF">FB465_1723</name>
</gene>
<reference evidence="8 9" key="1">
    <citation type="submission" date="2019-06" db="EMBL/GenBank/DDBJ databases">
        <title>Sequencing the genomes of 1000 actinobacteria strains.</title>
        <authorList>
            <person name="Klenk H.-P."/>
        </authorList>
    </citation>
    <scope>NUCLEOTIDE SEQUENCE [LARGE SCALE GENOMIC DNA]</scope>
    <source>
        <strain evidence="8 9">DSM 41649</strain>
    </source>
</reference>
<sequence>MDGAAIVEQLMTEDGRNDPYPLYELARGLGPVSRCGEDMIMAVGHREVNQALRNAAFVVADSDLRERWEPGFADHSSKLMLSRSILESNAPHHARMRSLIASVFTARRVAALEPAVVAAVHRLLDEMAEQGADGSPVDFMDSFAFRLPVGVICELLGVPEADRYRFRSLASDLTAALEIIADDSELVAADEAADELSSYFAELAAQRRAHPQDDLVSALVQVAATDEARLSEPELLANLVLLLVAGFETTTNLLGNGLALLFDHPEALAGLRGGTLTPAGFTEEVLRFDSPVQLTSRISLTDGLRIGEVEAPYGTGAFLLIGAANRDPVRYEHPERFDPSRRDSQPLSFGGGPHYCLGAQLARLESNVAMPALLARFPALAPGGEPVRRDRLVLRGYQTLPVVVQP</sequence>
<evidence type="ECO:0000256" key="5">
    <source>
        <dbReference type="ARBA" id="ARBA00023004"/>
    </source>
</evidence>
<dbReference type="GO" id="GO:0020037">
    <property type="term" value="F:heme binding"/>
    <property type="evidence" value="ECO:0007669"/>
    <property type="project" value="InterPro"/>
</dbReference>
<keyword evidence="5 7" id="KW-0408">Iron</keyword>
<dbReference type="InterPro" id="IPR036396">
    <property type="entry name" value="Cyt_P450_sf"/>
</dbReference>
<dbReference type="PROSITE" id="PS00086">
    <property type="entry name" value="CYTOCHROME_P450"/>
    <property type="match status" value="1"/>
</dbReference>
<dbReference type="Pfam" id="PF00067">
    <property type="entry name" value="p450"/>
    <property type="match status" value="2"/>
</dbReference>
<accession>A0A561EM81</accession>
<evidence type="ECO:0000256" key="6">
    <source>
        <dbReference type="ARBA" id="ARBA00023033"/>
    </source>
</evidence>
<keyword evidence="3 7" id="KW-0479">Metal-binding</keyword>
<dbReference type="Gene3D" id="1.10.630.10">
    <property type="entry name" value="Cytochrome P450"/>
    <property type="match status" value="1"/>
</dbReference>
<evidence type="ECO:0000256" key="1">
    <source>
        <dbReference type="ARBA" id="ARBA00010617"/>
    </source>
</evidence>
<dbReference type="PANTHER" id="PTHR46696">
    <property type="entry name" value="P450, PUTATIVE (EUROFUNG)-RELATED"/>
    <property type="match status" value="1"/>
</dbReference>
<keyword evidence="2 7" id="KW-0349">Heme</keyword>
<dbReference type="AlphaFoldDB" id="A0A561EM81"/>
<evidence type="ECO:0000256" key="7">
    <source>
        <dbReference type="RuleBase" id="RU000461"/>
    </source>
</evidence>
<keyword evidence="9" id="KW-1185">Reference proteome</keyword>
<comment type="similarity">
    <text evidence="1 7">Belongs to the cytochrome P450 family.</text>
</comment>
<evidence type="ECO:0000256" key="3">
    <source>
        <dbReference type="ARBA" id="ARBA00022723"/>
    </source>
</evidence>
<dbReference type="CDD" id="cd20625">
    <property type="entry name" value="CYP164-like"/>
    <property type="match status" value="1"/>
</dbReference>
<dbReference type="InterPro" id="IPR017972">
    <property type="entry name" value="Cyt_P450_CS"/>
</dbReference>
<keyword evidence="4 7" id="KW-0560">Oxidoreductase</keyword>
<dbReference type="InterPro" id="IPR002397">
    <property type="entry name" value="Cyt_P450_B"/>
</dbReference>
<dbReference type="GO" id="GO:0004497">
    <property type="term" value="F:monooxygenase activity"/>
    <property type="evidence" value="ECO:0007669"/>
    <property type="project" value="UniProtKB-KW"/>
</dbReference>
<dbReference type="FunFam" id="1.10.630.10:FF:000018">
    <property type="entry name" value="Cytochrome P450 monooxygenase"/>
    <property type="match status" value="1"/>
</dbReference>
<organism evidence="8 9">
    <name type="scientific">Kitasatospora atroaurantiaca</name>
    <dbReference type="NCBI Taxonomy" id="285545"/>
    <lineage>
        <taxon>Bacteria</taxon>
        <taxon>Bacillati</taxon>
        <taxon>Actinomycetota</taxon>
        <taxon>Actinomycetes</taxon>
        <taxon>Kitasatosporales</taxon>
        <taxon>Streptomycetaceae</taxon>
        <taxon>Kitasatospora</taxon>
    </lineage>
</organism>
<keyword evidence="6 7" id="KW-0503">Monooxygenase</keyword>
<dbReference type="PRINTS" id="PR00359">
    <property type="entry name" value="BP450"/>
</dbReference>
<name>A0A561EM81_9ACTN</name>